<dbReference type="Proteomes" id="UP000789759">
    <property type="component" value="Unassembled WGS sequence"/>
</dbReference>
<protein>
    <submittedName>
        <fullName evidence="1">12496_t:CDS:1</fullName>
    </submittedName>
</protein>
<keyword evidence="2" id="KW-1185">Reference proteome</keyword>
<organism evidence="1 2">
    <name type="scientific">Cetraspora pellucida</name>
    <dbReference type="NCBI Taxonomy" id="1433469"/>
    <lineage>
        <taxon>Eukaryota</taxon>
        <taxon>Fungi</taxon>
        <taxon>Fungi incertae sedis</taxon>
        <taxon>Mucoromycota</taxon>
        <taxon>Glomeromycotina</taxon>
        <taxon>Glomeromycetes</taxon>
        <taxon>Diversisporales</taxon>
        <taxon>Gigasporaceae</taxon>
        <taxon>Cetraspora</taxon>
    </lineage>
</organism>
<gene>
    <name evidence="1" type="ORF">CPELLU_LOCUS6707</name>
</gene>
<reference evidence="1" key="1">
    <citation type="submission" date="2021-06" db="EMBL/GenBank/DDBJ databases">
        <authorList>
            <person name="Kallberg Y."/>
            <person name="Tangrot J."/>
            <person name="Rosling A."/>
        </authorList>
    </citation>
    <scope>NUCLEOTIDE SEQUENCE</scope>
    <source>
        <strain evidence="1">FL966</strain>
    </source>
</reference>
<dbReference type="AlphaFoldDB" id="A0A9N9CD49"/>
<sequence length="44" mass="5098">MELQSYYNIKSCLTFEGAERLPTESPLLSLSVRDELPFLRCFEA</sequence>
<name>A0A9N9CD49_9GLOM</name>
<comment type="caution">
    <text evidence="1">The sequence shown here is derived from an EMBL/GenBank/DDBJ whole genome shotgun (WGS) entry which is preliminary data.</text>
</comment>
<evidence type="ECO:0000313" key="2">
    <source>
        <dbReference type="Proteomes" id="UP000789759"/>
    </source>
</evidence>
<accession>A0A9N9CD49</accession>
<proteinExistence type="predicted"/>
<evidence type="ECO:0000313" key="1">
    <source>
        <dbReference type="EMBL" id="CAG8594719.1"/>
    </source>
</evidence>
<dbReference type="EMBL" id="CAJVQA010004242">
    <property type="protein sequence ID" value="CAG8594719.1"/>
    <property type="molecule type" value="Genomic_DNA"/>
</dbReference>